<dbReference type="AlphaFoldDB" id="A0A8J3NR54"/>
<feature type="compositionally biased region" description="Basic residues" evidence="1">
    <location>
        <begin position="102"/>
        <end position="112"/>
    </location>
</feature>
<comment type="caution">
    <text evidence="2">The sequence shown here is derived from an EMBL/GenBank/DDBJ whole genome shotgun (WGS) entry which is preliminary data.</text>
</comment>
<accession>A0A8J3NR54</accession>
<gene>
    <name evidence="2" type="ORF">Cch02nite_26300</name>
</gene>
<dbReference type="EMBL" id="BONG01000013">
    <property type="protein sequence ID" value="GIF89186.1"/>
    <property type="molecule type" value="Genomic_DNA"/>
</dbReference>
<dbReference type="Proteomes" id="UP000619293">
    <property type="component" value="Unassembled WGS sequence"/>
</dbReference>
<evidence type="ECO:0000313" key="2">
    <source>
        <dbReference type="EMBL" id="GIF89186.1"/>
    </source>
</evidence>
<proteinExistence type="predicted"/>
<protein>
    <submittedName>
        <fullName evidence="2">Uncharacterized protein</fullName>
    </submittedName>
</protein>
<name>A0A8J3NR54_9ACTN</name>
<feature type="region of interest" description="Disordered" evidence="1">
    <location>
        <begin position="1"/>
        <end position="51"/>
    </location>
</feature>
<organism evidence="2 3">
    <name type="scientific">Catellatospora chokoriensis</name>
    <dbReference type="NCBI Taxonomy" id="310353"/>
    <lineage>
        <taxon>Bacteria</taxon>
        <taxon>Bacillati</taxon>
        <taxon>Actinomycetota</taxon>
        <taxon>Actinomycetes</taxon>
        <taxon>Micromonosporales</taxon>
        <taxon>Micromonosporaceae</taxon>
        <taxon>Catellatospora</taxon>
    </lineage>
</organism>
<evidence type="ECO:0000313" key="3">
    <source>
        <dbReference type="Proteomes" id="UP000619293"/>
    </source>
</evidence>
<reference evidence="2 3" key="1">
    <citation type="submission" date="2021-01" db="EMBL/GenBank/DDBJ databases">
        <title>Whole genome shotgun sequence of Catellatospora chokoriensis NBRC 107358.</title>
        <authorList>
            <person name="Komaki H."/>
            <person name="Tamura T."/>
        </authorList>
    </citation>
    <scope>NUCLEOTIDE SEQUENCE [LARGE SCALE GENOMIC DNA]</scope>
    <source>
        <strain evidence="2 3">NBRC 107358</strain>
    </source>
</reference>
<evidence type="ECO:0000256" key="1">
    <source>
        <dbReference type="SAM" id="MobiDB-lite"/>
    </source>
</evidence>
<sequence length="112" mass="12008">MGTRNVGPAVSTGKSSVRYCPGGNLTSPPSVPRRPRNPGDTIPPIPHNYHPTPAPPHHFPALIMNLWTCSTACHSPNFMIAERVGGAHERVRRASGMQKGAPARRARLSVVS</sequence>
<feature type="compositionally biased region" description="Pro residues" evidence="1">
    <location>
        <begin position="41"/>
        <end position="51"/>
    </location>
</feature>
<keyword evidence="3" id="KW-1185">Reference proteome</keyword>
<feature type="region of interest" description="Disordered" evidence="1">
    <location>
        <begin position="92"/>
        <end position="112"/>
    </location>
</feature>